<gene>
    <name evidence="1" type="ORF">HBF26_14355</name>
</gene>
<keyword evidence="2" id="KW-1185">Reference proteome</keyword>
<dbReference type="Proteomes" id="UP001429601">
    <property type="component" value="Unassembled WGS sequence"/>
</dbReference>
<evidence type="ECO:0000313" key="2">
    <source>
        <dbReference type="Proteomes" id="UP001429601"/>
    </source>
</evidence>
<evidence type="ECO:0000313" key="1">
    <source>
        <dbReference type="EMBL" id="NID06077.1"/>
    </source>
</evidence>
<name>A0ABX0Q8V8_9GAMM</name>
<protein>
    <submittedName>
        <fullName evidence="1">Uncharacterized protein</fullName>
    </submittedName>
</protein>
<reference evidence="1 2" key="1">
    <citation type="journal article" date="2011" name="Curr. Microbiol.">
        <title>Luteibacter jiangsuensis sp. nov.: a methamidophos-degrading bacterium isolated from a methamidophos-manufacturing factory.</title>
        <authorList>
            <person name="Wang L."/>
            <person name="Wang G.L."/>
            <person name="Li S.P."/>
            <person name="Jiang J.D."/>
        </authorList>
    </citation>
    <scope>NUCLEOTIDE SEQUENCE [LARGE SCALE GENOMIC DNA]</scope>
    <source>
        <strain evidence="1 2">CGMCC 1.10133</strain>
    </source>
</reference>
<comment type="caution">
    <text evidence="1">The sequence shown here is derived from an EMBL/GenBank/DDBJ whole genome shotgun (WGS) entry which is preliminary data.</text>
</comment>
<dbReference type="EMBL" id="JAAQQR010000006">
    <property type="protein sequence ID" value="NID06077.1"/>
    <property type="molecule type" value="Genomic_DNA"/>
</dbReference>
<dbReference type="RefSeq" id="WP_167127858.1">
    <property type="nucleotide sequence ID" value="NZ_JAAQQR010000006.1"/>
</dbReference>
<organism evidence="1 2">
    <name type="scientific">Luteibacter jiangsuensis</name>
    <dbReference type="NCBI Taxonomy" id="637577"/>
    <lineage>
        <taxon>Bacteria</taxon>
        <taxon>Pseudomonadati</taxon>
        <taxon>Pseudomonadota</taxon>
        <taxon>Gammaproteobacteria</taxon>
        <taxon>Lysobacterales</taxon>
        <taxon>Rhodanobacteraceae</taxon>
        <taxon>Luteibacter</taxon>
    </lineage>
</organism>
<accession>A0ABX0Q8V8</accession>
<sequence length="116" mass="13142">MWRIEIKEAGKERINPQNAALFGVAYPKLTEATSYTEEELRHEFCGGFFGWEVVDILGATRSRPRRMTTTNEQGERAVLYTSDFAALCEMMQQIGAEVGIDVPSPDPFHGEQRWTA</sequence>
<proteinExistence type="predicted"/>